<keyword evidence="3" id="KW-1185">Reference proteome</keyword>
<evidence type="ECO:0000313" key="3">
    <source>
        <dbReference type="Proteomes" id="UP000664399"/>
    </source>
</evidence>
<feature type="signal peptide" evidence="1">
    <location>
        <begin position="1"/>
        <end position="32"/>
    </location>
</feature>
<comment type="caution">
    <text evidence="2">The sequence shown here is derived from an EMBL/GenBank/DDBJ whole genome shotgun (WGS) entry which is preliminary data.</text>
</comment>
<evidence type="ECO:0000313" key="2">
    <source>
        <dbReference type="EMBL" id="MBO1328050.1"/>
    </source>
</evidence>
<dbReference type="EMBL" id="JAFVMG010000004">
    <property type="protein sequence ID" value="MBO1328050.1"/>
    <property type="molecule type" value="Genomic_DNA"/>
</dbReference>
<reference evidence="2 3" key="1">
    <citation type="submission" date="2021-03" db="EMBL/GenBank/DDBJ databases">
        <title>The complete genome sequence of Acetobacter suratthaniensis TBRC 1719.</title>
        <authorList>
            <person name="Charoenyingcharoen P."/>
            <person name="Yukphan P."/>
        </authorList>
    </citation>
    <scope>NUCLEOTIDE SEQUENCE [LARGE SCALE GENOMIC DNA]</scope>
    <source>
        <strain evidence="2 3">TBRC 1719</strain>
    </source>
</reference>
<name>A0ABS3LL34_9PROT</name>
<accession>A0ABS3LL34</accession>
<sequence length="175" mass="19006">MTPTTTPSAMRPALLAGLALCLSVMAVPQAQAREGWYSHQQDRAAPPTQVSATCDNAGFLSAQKNFEQGGPKGDVPVHICGTVLTLAPHAKNTRSGLHGYFYVAVTPTISIRIVTNLDEMHTPAWPWVAKGDHVDVVGRYYYDSYKRQGIDWTHRGTGRSWGVPGSVTVNGTHYD</sequence>
<keyword evidence="1" id="KW-0732">Signal</keyword>
<gene>
    <name evidence="2" type="ORF">J2D75_06110</name>
</gene>
<evidence type="ECO:0000256" key="1">
    <source>
        <dbReference type="SAM" id="SignalP"/>
    </source>
</evidence>
<feature type="chain" id="PRO_5047093706" evidence="1">
    <location>
        <begin position="33"/>
        <end position="175"/>
    </location>
</feature>
<dbReference type="Proteomes" id="UP000664399">
    <property type="component" value="Unassembled WGS sequence"/>
</dbReference>
<organism evidence="2 3">
    <name type="scientific">Acetobacter suratthaniensis</name>
    <dbReference type="NCBI Taxonomy" id="1502841"/>
    <lineage>
        <taxon>Bacteria</taxon>
        <taxon>Pseudomonadati</taxon>
        <taxon>Pseudomonadota</taxon>
        <taxon>Alphaproteobacteria</taxon>
        <taxon>Acetobacterales</taxon>
        <taxon>Acetobacteraceae</taxon>
        <taxon>Acetobacter</taxon>
    </lineage>
</organism>
<proteinExistence type="predicted"/>
<dbReference type="RefSeq" id="WP_207853883.1">
    <property type="nucleotide sequence ID" value="NZ_JAFVMG010000004.1"/>
</dbReference>
<protein>
    <submittedName>
        <fullName evidence="2">DUF3465 domain-containing protein</fullName>
    </submittedName>
</protein>